<evidence type="ECO:0000256" key="4">
    <source>
        <dbReference type="ARBA" id="ARBA00022519"/>
    </source>
</evidence>
<dbReference type="Proteomes" id="UP001597420">
    <property type="component" value="Unassembled WGS sequence"/>
</dbReference>
<dbReference type="PANTHER" id="PTHR39342:SF1">
    <property type="entry name" value="UPF0283 MEMBRANE PROTEIN YCJF"/>
    <property type="match status" value="1"/>
</dbReference>
<accession>A0ABW4NY77</accession>
<evidence type="ECO:0000256" key="8">
    <source>
        <dbReference type="HAMAP-Rule" id="MF_01085"/>
    </source>
</evidence>
<feature type="transmembrane region" description="Helical" evidence="8">
    <location>
        <begin position="65"/>
        <end position="82"/>
    </location>
</feature>
<proteinExistence type="inferred from homology"/>
<dbReference type="HAMAP" id="MF_01085">
    <property type="entry name" value="UPF0283"/>
    <property type="match status" value="1"/>
</dbReference>
<evidence type="ECO:0000256" key="7">
    <source>
        <dbReference type="ARBA" id="ARBA00023136"/>
    </source>
</evidence>
<reference evidence="10" key="1">
    <citation type="journal article" date="2019" name="Int. J. Syst. Evol. Microbiol.">
        <title>The Global Catalogue of Microorganisms (GCM) 10K type strain sequencing project: providing services to taxonomists for standard genome sequencing and annotation.</title>
        <authorList>
            <consortium name="The Broad Institute Genomics Platform"/>
            <consortium name="The Broad Institute Genome Sequencing Center for Infectious Disease"/>
            <person name="Wu L."/>
            <person name="Ma J."/>
        </authorList>
    </citation>
    <scope>NUCLEOTIDE SEQUENCE [LARGE SCALE GENOMIC DNA]</scope>
    <source>
        <strain evidence="10">CCM 7950</strain>
    </source>
</reference>
<keyword evidence="10" id="KW-1185">Reference proteome</keyword>
<dbReference type="EMBL" id="JBHUFP010000015">
    <property type="protein sequence ID" value="MFD1806537.1"/>
    <property type="molecule type" value="Genomic_DNA"/>
</dbReference>
<dbReference type="InterPro" id="IPR021147">
    <property type="entry name" value="DUF697"/>
</dbReference>
<keyword evidence="3 8" id="KW-1003">Cell membrane</keyword>
<dbReference type="NCBIfam" id="TIGR01620">
    <property type="entry name" value="hyp_HI0043"/>
    <property type="match status" value="1"/>
</dbReference>
<gene>
    <name evidence="9" type="ORF">ACFSAV_09215</name>
</gene>
<evidence type="ECO:0000256" key="2">
    <source>
        <dbReference type="ARBA" id="ARBA00008255"/>
    </source>
</evidence>
<dbReference type="InterPro" id="IPR006507">
    <property type="entry name" value="UPF0283"/>
</dbReference>
<keyword evidence="5 8" id="KW-0812">Transmembrane</keyword>
<comment type="subcellular location">
    <subcellularLocation>
        <location evidence="1">Cell inner membrane</location>
        <topology evidence="1">Multi-pass membrane protein</topology>
    </subcellularLocation>
    <subcellularLocation>
        <location evidence="8">Cell membrane</location>
        <topology evidence="8">Multi-pass membrane protein</topology>
    </subcellularLocation>
</comment>
<keyword evidence="4" id="KW-0997">Cell inner membrane</keyword>
<evidence type="ECO:0000256" key="1">
    <source>
        <dbReference type="ARBA" id="ARBA00004429"/>
    </source>
</evidence>
<evidence type="ECO:0000313" key="9">
    <source>
        <dbReference type="EMBL" id="MFD1806537.1"/>
    </source>
</evidence>
<sequence length="362" mass="41525">MSEKRIFTETEQADFMQQFSPKREFVEQEVDIEIDNADPLVVEGELLDQQFEHIVTPKSSWWKKGLGLTALLFLIATIAQSVQWLVDTWRQNQWIYFVFSLVVCFVVLLGVSAIGREWLRLFRLKQRADLQQQSQQLLLESAVSFEQNFSADKHEQAKQLCLSMAKMLKLSSQDPTLVLWQQQIQDGHSAQEIAYLFSQTVLQPFDKQAKKLISKSAVEAAVIVTISPLAIVDMFFLSWRNIRLVNQIAQLYGIELGYWSRLRLLKMVLFNIAFAGATEVVQDIGMDWLSQDLTAKLSARAAQGIGVGLLTARLGIKTMEFCRPLAFQQDETPRLRHIQQTLLSHLKTTIFSSRKTKEKQKI</sequence>
<keyword evidence="6 8" id="KW-1133">Transmembrane helix</keyword>
<comment type="similarity">
    <text evidence="2 8">Belongs to the UPF0283 family.</text>
</comment>
<evidence type="ECO:0000256" key="6">
    <source>
        <dbReference type="ARBA" id="ARBA00022989"/>
    </source>
</evidence>
<dbReference type="PANTHER" id="PTHR39342">
    <property type="entry name" value="UPF0283 MEMBRANE PROTEIN YCJF"/>
    <property type="match status" value="1"/>
</dbReference>
<feature type="transmembrane region" description="Helical" evidence="8">
    <location>
        <begin position="94"/>
        <end position="115"/>
    </location>
</feature>
<dbReference type="RefSeq" id="WP_379098832.1">
    <property type="nucleotide sequence ID" value="NZ_JBHUFP010000015.1"/>
</dbReference>
<keyword evidence="7 8" id="KW-0472">Membrane</keyword>
<organism evidence="9 10">
    <name type="scientific">Pasteurella oralis</name>
    <dbReference type="NCBI Taxonomy" id="1071947"/>
    <lineage>
        <taxon>Bacteria</taxon>
        <taxon>Pseudomonadati</taxon>
        <taxon>Pseudomonadota</taxon>
        <taxon>Gammaproteobacteria</taxon>
        <taxon>Pasteurellales</taxon>
        <taxon>Pasteurellaceae</taxon>
        <taxon>Pasteurella</taxon>
    </lineage>
</organism>
<feature type="transmembrane region" description="Helical" evidence="8">
    <location>
        <begin position="217"/>
        <end position="239"/>
    </location>
</feature>
<name>A0ABW4NY77_9PAST</name>
<protein>
    <recommendedName>
        <fullName evidence="8">UPF0283 membrane protein ACFSAV_09215</fullName>
    </recommendedName>
</protein>
<evidence type="ECO:0000256" key="5">
    <source>
        <dbReference type="ARBA" id="ARBA00022692"/>
    </source>
</evidence>
<dbReference type="Pfam" id="PF05128">
    <property type="entry name" value="DUF697"/>
    <property type="match status" value="1"/>
</dbReference>
<evidence type="ECO:0000313" key="10">
    <source>
        <dbReference type="Proteomes" id="UP001597420"/>
    </source>
</evidence>
<evidence type="ECO:0000256" key="3">
    <source>
        <dbReference type="ARBA" id="ARBA00022475"/>
    </source>
</evidence>
<comment type="caution">
    <text evidence="9">The sequence shown here is derived from an EMBL/GenBank/DDBJ whole genome shotgun (WGS) entry which is preliminary data.</text>
</comment>